<dbReference type="AlphaFoldDB" id="A0A8J3JD58"/>
<evidence type="ECO:0000259" key="1">
    <source>
        <dbReference type="Pfam" id="PF12770"/>
    </source>
</evidence>
<name>A0A8J3JD58_9ACTN</name>
<dbReference type="Proteomes" id="UP000601223">
    <property type="component" value="Unassembled WGS sequence"/>
</dbReference>
<sequence length="850" mass="90485">MVMADPRRAAALGAKLLARAERDRDPGNVAASLRILGLAARELQDPALAAARLRRSVAVAVRARREDLAAQSRMSLALVLNDLGRPRAALREIDRALSALDGLPLARARMQHGILLRRLGRDEQALEAYTSALAAFRRHDDRLWQARALTNRGVLQAYRGGFAAARADLGRAEQLYRELSLPAAAAQAQHNLGFAAACSGDIVTALTWYDRADEYFRRSGSRPAEALIDRAELLLAARLLPEAQQAAQEAVEIAAAARLGTLLPQARLLQARAALAAGDAAAAREPALLAGRAFARQQRERWAVLARYLQARAGARQRPGRLRALAAALDEAGWPEQALEARLYAAGAGDTAALDELATADPGRGPARLRIRACHAQALSRLHHGDLAGARRALRAGLRLLDQYRAALGAIELRVLSSAEGEDLAELGVRLAVSERSARQVLAWAERWRAATLRLPPSTPHDDPELVRELARLRRVTAELAGDSLDAVRRARPLQRQRALEDAIRRRTWRTAATAPTVDVPGSVDEILAALGERALVELIEQDGRLLGVVAAGGRVRLHPLADTAALGLETAALRFAMRRLVLRYGSTASLAAAEAAARHGLRQLDEWLLRPLARAIGGRELVVVPTGALQALPWAALPTCLGRPVTVAPSATAWARGTTARRTDLDERFVLVAAARPDHAIGEAEALARLDPAAQLLTGARATVGATLAAIDGARRVHLAAHGEFRADNPLFSHLDLADGPLTVHDLTTLRRAPDLVVLSACDTGLSAVHPGDELMGLTAALLGAGARTLVASTGPVDDEATRELMLGLHQRLRTGSDPAAALAAAQAAAPPEKWATAYGFSCFGSGAA</sequence>
<dbReference type="Gene3D" id="1.25.40.10">
    <property type="entry name" value="Tetratricopeptide repeat domain"/>
    <property type="match status" value="1"/>
</dbReference>
<gene>
    <name evidence="2" type="ORF">Cba03nite_40460</name>
</gene>
<organism evidence="2 3">
    <name type="scientific">Catellatospora bangladeshensis</name>
    <dbReference type="NCBI Taxonomy" id="310355"/>
    <lineage>
        <taxon>Bacteria</taxon>
        <taxon>Bacillati</taxon>
        <taxon>Actinomycetota</taxon>
        <taxon>Actinomycetes</taxon>
        <taxon>Micromonosporales</taxon>
        <taxon>Micromonosporaceae</taxon>
        <taxon>Catellatospora</taxon>
    </lineage>
</organism>
<dbReference type="PANTHER" id="PTHR10098:SF108">
    <property type="entry name" value="TETRATRICOPEPTIDE REPEAT PROTEIN 28"/>
    <property type="match status" value="1"/>
</dbReference>
<dbReference type="PANTHER" id="PTHR10098">
    <property type="entry name" value="RAPSYN-RELATED"/>
    <property type="match status" value="1"/>
</dbReference>
<dbReference type="SMART" id="SM00028">
    <property type="entry name" value="TPR"/>
    <property type="match status" value="6"/>
</dbReference>
<dbReference type="Pfam" id="PF12770">
    <property type="entry name" value="CHAT"/>
    <property type="match status" value="1"/>
</dbReference>
<accession>A0A8J3JD58</accession>
<keyword evidence="3" id="KW-1185">Reference proteome</keyword>
<dbReference type="InterPro" id="IPR011990">
    <property type="entry name" value="TPR-like_helical_dom_sf"/>
</dbReference>
<reference evidence="2 3" key="1">
    <citation type="submission" date="2021-01" db="EMBL/GenBank/DDBJ databases">
        <title>Whole genome shotgun sequence of Catellatospora bangladeshensis NBRC 107357.</title>
        <authorList>
            <person name="Komaki H."/>
            <person name="Tamura T."/>
        </authorList>
    </citation>
    <scope>NUCLEOTIDE SEQUENCE [LARGE SCALE GENOMIC DNA]</scope>
    <source>
        <strain evidence="2 3">NBRC 107357</strain>
    </source>
</reference>
<protein>
    <submittedName>
        <fullName evidence="2">CHAT domain-containing protein</fullName>
    </submittedName>
</protein>
<dbReference type="InterPro" id="IPR019734">
    <property type="entry name" value="TPR_rpt"/>
</dbReference>
<feature type="domain" description="CHAT" evidence="1">
    <location>
        <begin position="602"/>
        <end position="831"/>
    </location>
</feature>
<dbReference type="SUPFAM" id="SSF48452">
    <property type="entry name" value="TPR-like"/>
    <property type="match status" value="2"/>
</dbReference>
<dbReference type="InterPro" id="IPR024983">
    <property type="entry name" value="CHAT_dom"/>
</dbReference>
<evidence type="ECO:0000313" key="3">
    <source>
        <dbReference type="Proteomes" id="UP000601223"/>
    </source>
</evidence>
<dbReference type="EMBL" id="BONF01000023">
    <property type="protein sequence ID" value="GIF82697.1"/>
    <property type="molecule type" value="Genomic_DNA"/>
</dbReference>
<proteinExistence type="predicted"/>
<comment type="caution">
    <text evidence="2">The sequence shown here is derived from an EMBL/GenBank/DDBJ whole genome shotgun (WGS) entry which is preliminary data.</text>
</comment>
<evidence type="ECO:0000313" key="2">
    <source>
        <dbReference type="EMBL" id="GIF82697.1"/>
    </source>
</evidence>